<protein>
    <submittedName>
        <fullName evidence="1">Uncharacterized protein</fullName>
    </submittedName>
</protein>
<proteinExistence type="predicted"/>
<comment type="caution">
    <text evidence="1">The sequence shown here is derived from an EMBL/GenBank/DDBJ whole genome shotgun (WGS) entry which is preliminary data.</text>
</comment>
<dbReference type="Proteomes" id="UP000499080">
    <property type="component" value="Unassembled WGS sequence"/>
</dbReference>
<gene>
    <name evidence="1" type="ORF">AVEN_23257_1</name>
</gene>
<name>A0A4Y2K1G2_ARAVE</name>
<sequence length="94" mass="11452">MCRILDSASGPFHGNEDVRKMNDYVGKRNIWKEHWERRALETMELHNVGKEEHWECGKKEHEMEELWKIERLMLKREHGKRGKKNIVVMKILKR</sequence>
<accession>A0A4Y2K1G2</accession>
<keyword evidence="2" id="KW-1185">Reference proteome</keyword>
<dbReference type="EMBL" id="BGPR01004120">
    <property type="protein sequence ID" value="GBM96164.1"/>
    <property type="molecule type" value="Genomic_DNA"/>
</dbReference>
<dbReference type="AlphaFoldDB" id="A0A4Y2K1G2"/>
<evidence type="ECO:0000313" key="2">
    <source>
        <dbReference type="Proteomes" id="UP000499080"/>
    </source>
</evidence>
<reference evidence="1 2" key="1">
    <citation type="journal article" date="2019" name="Sci. Rep.">
        <title>Orb-weaving spider Araneus ventricosus genome elucidates the spidroin gene catalogue.</title>
        <authorList>
            <person name="Kono N."/>
            <person name="Nakamura H."/>
            <person name="Ohtoshi R."/>
            <person name="Moran D.A.P."/>
            <person name="Shinohara A."/>
            <person name="Yoshida Y."/>
            <person name="Fujiwara M."/>
            <person name="Mori M."/>
            <person name="Tomita M."/>
            <person name="Arakawa K."/>
        </authorList>
    </citation>
    <scope>NUCLEOTIDE SEQUENCE [LARGE SCALE GENOMIC DNA]</scope>
</reference>
<evidence type="ECO:0000313" key="1">
    <source>
        <dbReference type="EMBL" id="GBM96164.1"/>
    </source>
</evidence>
<organism evidence="1 2">
    <name type="scientific">Araneus ventricosus</name>
    <name type="common">Orbweaver spider</name>
    <name type="synonym">Epeira ventricosa</name>
    <dbReference type="NCBI Taxonomy" id="182803"/>
    <lineage>
        <taxon>Eukaryota</taxon>
        <taxon>Metazoa</taxon>
        <taxon>Ecdysozoa</taxon>
        <taxon>Arthropoda</taxon>
        <taxon>Chelicerata</taxon>
        <taxon>Arachnida</taxon>
        <taxon>Araneae</taxon>
        <taxon>Araneomorphae</taxon>
        <taxon>Entelegynae</taxon>
        <taxon>Araneoidea</taxon>
        <taxon>Araneidae</taxon>
        <taxon>Araneus</taxon>
    </lineage>
</organism>